<keyword evidence="5" id="KW-1185">Reference proteome</keyword>
<dbReference type="InterPro" id="IPR050267">
    <property type="entry name" value="Anti-sigma-factor_SerPK"/>
</dbReference>
<keyword evidence="1" id="KW-0723">Serine/threonine-protein kinase</keyword>
<comment type="caution">
    <text evidence="4">The sequence shown here is derived from an EMBL/GenBank/DDBJ whole genome shotgun (WGS) entry which is preliminary data.</text>
</comment>
<dbReference type="RefSeq" id="WP_142258301.1">
    <property type="nucleotide sequence ID" value="NZ_BMPV01000006.1"/>
</dbReference>
<dbReference type="AlphaFoldDB" id="A0A543IU24"/>
<organism evidence="4 5">
    <name type="scientific">Thermopolyspora flexuosa</name>
    <dbReference type="NCBI Taxonomy" id="103836"/>
    <lineage>
        <taxon>Bacteria</taxon>
        <taxon>Bacillati</taxon>
        <taxon>Actinomycetota</taxon>
        <taxon>Actinomycetes</taxon>
        <taxon>Streptosporangiales</taxon>
        <taxon>Streptosporangiaceae</taxon>
        <taxon>Thermopolyspora</taxon>
    </lineage>
</organism>
<keyword evidence="1" id="KW-0418">Kinase</keyword>
<dbReference type="CDD" id="cd16936">
    <property type="entry name" value="HATPase_RsbW-like"/>
    <property type="match status" value="1"/>
</dbReference>
<dbReference type="InterPro" id="IPR036890">
    <property type="entry name" value="HATPase_C_sf"/>
</dbReference>
<evidence type="ECO:0000256" key="2">
    <source>
        <dbReference type="SAM" id="MobiDB-lite"/>
    </source>
</evidence>
<evidence type="ECO:0000259" key="3">
    <source>
        <dbReference type="Pfam" id="PF13581"/>
    </source>
</evidence>
<dbReference type="Proteomes" id="UP000319213">
    <property type="component" value="Unassembled WGS sequence"/>
</dbReference>
<reference evidence="4 5" key="1">
    <citation type="submission" date="2019-06" db="EMBL/GenBank/DDBJ databases">
        <title>Sequencing the genomes of 1000 actinobacteria strains.</title>
        <authorList>
            <person name="Klenk H.-P."/>
        </authorList>
    </citation>
    <scope>NUCLEOTIDE SEQUENCE [LARGE SCALE GENOMIC DNA]</scope>
    <source>
        <strain evidence="4 5">DSM 43186</strain>
    </source>
</reference>
<evidence type="ECO:0000313" key="5">
    <source>
        <dbReference type="Proteomes" id="UP000319213"/>
    </source>
</evidence>
<keyword evidence="1" id="KW-0808">Transferase</keyword>
<protein>
    <submittedName>
        <fullName evidence="4">Anti-sigma regulatory factor (Ser/Thr protein kinase)</fullName>
    </submittedName>
</protein>
<dbReference type="GO" id="GO:0004674">
    <property type="term" value="F:protein serine/threonine kinase activity"/>
    <property type="evidence" value="ECO:0007669"/>
    <property type="project" value="UniProtKB-KW"/>
</dbReference>
<accession>A0A543IU24</accession>
<dbReference type="PANTHER" id="PTHR35526">
    <property type="entry name" value="ANTI-SIGMA-F FACTOR RSBW-RELATED"/>
    <property type="match status" value="1"/>
</dbReference>
<evidence type="ECO:0000256" key="1">
    <source>
        <dbReference type="ARBA" id="ARBA00022527"/>
    </source>
</evidence>
<evidence type="ECO:0000313" key="4">
    <source>
        <dbReference type="EMBL" id="TQM74078.1"/>
    </source>
</evidence>
<dbReference type="EMBL" id="VFPQ01000001">
    <property type="protein sequence ID" value="TQM74078.1"/>
    <property type="molecule type" value="Genomic_DNA"/>
</dbReference>
<gene>
    <name evidence="4" type="ORF">FHX40_0740</name>
</gene>
<feature type="region of interest" description="Disordered" evidence="2">
    <location>
        <begin position="1"/>
        <end position="27"/>
    </location>
</feature>
<proteinExistence type="predicted"/>
<name>A0A543IU24_9ACTN</name>
<dbReference type="Gene3D" id="3.30.565.10">
    <property type="entry name" value="Histidine kinase-like ATPase, C-terminal domain"/>
    <property type="match status" value="1"/>
</dbReference>
<feature type="domain" description="Histidine kinase/HSP90-like ATPase" evidence="3">
    <location>
        <begin position="30"/>
        <end position="146"/>
    </location>
</feature>
<dbReference type="SUPFAM" id="SSF55874">
    <property type="entry name" value="ATPase domain of HSP90 chaperone/DNA topoisomerase II/histidine kinase"/>
    <property type="match status" value="1"/>
</dbReference>
<dbReference type="PANTHER" id="PTHR35526:SF3">
    <property type="entry name" value="ANTI-SIGMA-F FACTOR RSBW"/>
    <property type="match status" value="1"/>
</dbReference>
<dbReference type="Pfam" id="PF13581">
    <property type="entry name" value="HATPase_c_2"/>
    <property type="match status" value="1"/>
</dbReference>
<sequence>MPLVPPHDAEDPAGATSPAGGGRRTACWDLPAEPSIVRKARELTRTTLLGWGHPRLIGDVVLMVDELVANAVTHGRPPVRLSLRLEPRPAPGHAVVVGEVTDGDPRLPEVREADHLGEGGRGLWIVRHLADEFGVRPTPQGKAVWFALAVHAGPSGERPGR</sequence>
<dbReference type="OrthoDB" id="3480218at2"/>
<dbReference type="InterPro" id="IPR003594">
    <property type="entry name" value="HATPase_dom"/>
</dbReference>